<organism evidence="2">
    <name type="scientific">Fagus sylvatica</name>
    <name type="common">Beechnut</name>
    <dbReference type="NCBI Taxonomy" id="28930"/>
    <lineage>
        <taxon>Eukaryota</taxon>
        <taxon>Viridiplantae</taxon>
        <taxon>Streptophyta</taxon>
        <taxon>Embryophyta</taxon>
        <taxon>Tracheophyta</taxon>
        <taxon>Spermatophyta</taxon>
        <taxon>Magnoliopsida</taxon>
        <taxon>eudicotyledons</taxon>
        <taxon>Gunneridae</taxon>
        <taxon>Pentapetalae</taxon>
        <taxon>rosids</taxon>
        <taxon>fabids</taxon>
        <taxon>Fagales</taxon>
        <taxon>Fagaceae</taxon>
        <taxon>Fagus</taxon>
    </lineage>
</organism>
<sequence>MLATVKSFGVQNFGALQILHPEPPQPMQHFLLLLLEFLLGPSLIARPRGLPFLTPYITEASTIAWAIEIAKSENFQDIVVESDAKVCIDAINEESARVPWKLLSLCINSKFLVLEFTSCSFRWVIRDAKLLTWWLTA</sequence>
<protein>
    <recommendedName>
        <fullName evidence="1">RNase H type-1 domain-containing protein</fullName>
    </recommendedName>
</protein>
<dbReference type="EMBL" id="OIVN01006154">
    <property type="protein sequence ID" value="SPD26372.1"/>
    <property type="molecule type" value="Genomic_DNA"/>
</dbReference>
<dbReference type="AlphaFoldDB" id="A0A2N9INF2"/>
<reference evidence="2" key="1">
    <citation type="submission" date="2018-02" db="EMBL/GenBank/DDBJ databases">
        <authorList>
            <person name="Cohen D.B."/>
            <person name="Kent A.D."/>
        </authorList>
    </citation>
    <scope>NUCLEOTIDE SEQUENCE</scope>
</reference>
<dbReference type="GO" id="GO:0004523">
    <property type="term" value="F:RNA-DNA hybrid ribonuclease activity"/>
    <property type="evidence" value="ECO:0007669"/>
    <property type="project" value="InterPro"/>
</dbReference>
<gene>
    <name evidence="2" type="ORF">FSB_LOCUS54254</name>
</gene>
<dbReference type="GO" id="GO:0003676">
    <property type="term" value="F:nucleic acid binding"/>
    <property type="evidence" value="ECO:0007669"/>
    <property type="project" value="InterPro"/>
</dbReference>
<proteinExistence type="predicted"/>
<feature type="domain" description="RNase H type-1" evidence="1">
    <location>
        <begin position="51"/>
        <end position="128"/>
    </location>
</feature>
<evidence type="ECO:0000313" key="2">
    <source>
        <dbReference type="EMBL" id="SPD26372.1"/>
    </source>
</evidence>
<dbReference type="InterPro" id="IPR036397">
    <property type="entry name" value="RNaseH_sf"/>
</dbReference>
<evidence type="ECO:0000259" key="1">
    <source>
        <dbReference type="Pfam" id="PF13456"/>
    </source>
</evidence>
<accession>A0A2N9INF2</accession>
<dbReference type="Pfam" id="PF13456">
    <property type="entry name" value="RVT_3"/>
    <property type="match status" value="1"/>
</dbReference>
<name>A0A2N9INF2_FAGSY</name>
<dbReference type="Gene3D" id="3.30.420.10">
    <property type="entry name" value="Ribonuclease H-like superfamily/Ribonuclease H"/>
    <property type="match status" value="1"/>
</dbReference>
<dbReference type="InterPro" id="IPR002156">
    <property type="entry name" value="RNaseH_domain"/>
</dbReference>